<gene>
    <name evidence="2" type="ORF">BJX68DRAFT_54459</name>
</gene>
<keyword evidence="3" id="KW-1185">Reference proteome</keyword>
<proteinExistence type="predicted"/>
<sequence>MLVIIISTCVFSFCVNILILNLGPPLSLFLYPFDSFELRGCIALRARAKKALYTPVTLTPGLLLLAISRFININT</sequence>
<protein>
    <recommendedName>
        <fullName evidence="4">Amino acid permease/ SLC12A domain-containing protein</fullName>
    </recommendedName>
</protein>
<dbReference type="RefSeq" id="XP_070900426.1">
    <property type="nucleotide sequence ID" value="XM_071049375.1"/>
</dbReference>
<evidence type="ECO:0008006" key="4">
    <source>
        <dbReference type="Google" id="ProtNLM"/>
    </source>
</evidence>
<dbReference type="GeneID" id="98164539"/>
<evidence type="ECO:0000313" key="2">
    <source>
        <dbReference type="EMBL" id="KAL2852604.1"/>
    </source>
</evidence>
<keyword evidence="1" id="KW-1133">Transmembrane helix</keyword>
<feature type="transmembrane region" description="Helical" evidence="1">
    <location>
        <begin position="52"/>
        <end position="71"/>
    </location>
</feature>
<evidence type="ECO:0000256" key="1">
    <source>
        <dbReference type="SAM" id="Phobius"/>
    </source>
</evidence>
<feature type="transmembrane region" description="Helical" evidence="1">
    <location>
        <begin position="6"/>
        <end position="31"/>
    </location>
</feature>
<keyword evidence="1" id="KW-0472">Membrane</keyword>
<reference evidence="2 3" key="1">
    <citation type="submission" date="2024-07" db="EMBL/GenBank/DDBJ databases">
        <title>Section-level genome sequencing and comparative genomics of Aspergillus sections Usti and Cavernicolus.</title>
        <authorList>
            <consortium name="Lawrence Berkeley National Laboratory"/>
            <person name="Nybo J.L."/>
            <person name="Vesth T.C."/>
            <person name="Theobald S."/>
            <person name="Frisvad J.C."/>
            <person name="Larsen T.O."/>
            <person name="Kjaerboelling I."/>
            <person name="Rothschild-Mancinelli K."/>
            <person name="Lyhne E.K."/>
            <person name="Kogle M.E."/>
            <person name="Barry K."/>
            <person name="Clum A."/>
            <person name="Na H."/>
            <person name="Ledsgaard L."/>
            <person name="Lin J."/>
            <person name="Lipzen A."/>
            <person name="Kuo A."/>
            <person name="Riley R."/>
            <person name="Mondo S."/>
            <person name="LaButti K."/>
            <person name="Haridas S."/>
            <person name="Pangalinan J."/>
            <person name="Salamov A.A."/>
            <person name="Simmons B.A."/>
            <person name="Magnuson J.K."/>
            <person name="Chen J."/>
            <person name="Drula E."/>
            <person name="Henrissat B."/>
            <person name="Wiebenga A."/>
            <person name="Lubbers R.J."/>
            <person name="Gomes A.C."/>
            <person name="Macurrencykelacurrency M.R."/>
            <person name="Stajich J."/>
            <person name="Grigoriev I.V."/>
            <person name="Mortensen U.H."/>
            <person name="De vries R.P."/>
            <person name="Baker S.E."/>
            <person name="Andersen M.R."/>
        </authorList>
    </citation>
    <scope>NUCLEOTIDE SEQUENCE [LARGE SCALE GENOMIC DNA]</scope>
    <source>
        <strain evidence="2 3">CBS 756.74</strain>
    </source>
</reference>
<comment type="caution">
    <text evidence="2">The sequence shown here is derived from an EMBL/GenBank/DDBJ whole genome shotgun (WGS) entry which is preliminary data.</text>
</comment>
<evidence type="ECO:0000313" key="3">
    <source>
        <dbReference type="Proteomes" id="UP001610444"/>
    </source>
</evidence>
<name>A0ABR4KK02_9EURO</name>
<organism evidence="2 3">
    <name type="scientific">Aspergillus pseudodeflectus</name>
    <dbReference type="NCBI Taxonomy" id="176178"/>
    <lineage>
        <taxon>Eukaryota</taxon>
        <taxon>Fungi</taxon>
        <taxon>Dikarya</taxon>
        <taxon>Ascomycota</taxon>
        <taxon>Pezizomycotina</taxon>
        <taxon>Eurotiomycetes</taxon>
        <taxon>Eurotiomycetidae</taxon>
        <taxon>Eurotiales</taxon>
        <taxon>Aspergillaceae</taxon>
        <taxon>Aspergillus</taxon>
        <taxon>Aspergillus subgen. Nidulantes</taxon>
    </lineage>
</organism>
<accession>A0ABR4KK02</accession>
<dbReference type="EMBL" id="JBFXLR010000015">
    <property type="protein sequence ID" value="KAL2852604.1"/>
    <property type="molecule type" value="Genomic_DNA"/>
</dbReference>
<dbReference type="Proteomes" id="UP001610444">
    <property type="component" value="Unassembled WGS sequence"/>
</dbReference>
<keyword evidence="1" id="KW-0812">Transmembrane</keyword>